<gene>
    <name evidence="2" type="ORF">EX191_23120</name>
</gene>
<reference evidence="2 3" key="1">
    <citation type="journal article" date="2019" name="Curr. Microbiol.">
        <title>Vibrio chemaguriensis sp. nov., from Sundarbans, Bay of Bengal.</title>
        <authorList>
            <person name="Ghosh A."/>
            <person name="Bhadury P."/>
        </authorList>
    </citation>
    <scope>NUCLEOTIDE SEQUENCE [LARGE SCALE GENOMIC DNA]</scope>
    <source>
        <strain evidence="2 3">Iso1</strain>
    </source>
</reference>
<dbReference type="InterPro" id="IPR050194">
    <property type="entry name" value="Glycosyltransferase_grp1"/>
</dbReference>
<accession>A0ABX1I4F2</accession>
<protein>
    <submittedName>
        <fullName evidence="2">Glycosyltransferase</fullName>
    </submittedName>
</protein>
<comment type="caution">
    <text evidence="2">The sequence shown here is derived from an EMBL/GenBank/DDBJ whole genome shotgun (WGS) entry which is preliminary data.</text>
</comment>
<dbReference type="RefSeq" id="WP_164666546.1">
    <property type="nucleotide sequence ID" value="NZ_SHOE01000044.1"/>
</dbReference>
<dbReference type="EMBL" id="SHOE01000044">
    <property type="protein sequence ID" value="NKJ70612.1"/>
    <property type="molecule type" value="Genomic_DNA"/>
</dbReference>
<proteinExistence type="predicted"/>
<feature type="domain" description="Glycosyl transferase family 1" evidence="1">
    <location>
        <begin position="195"/>
        <end position="354"/>
    </location>
</feature>
<dbReference type="PANTHER" id="PTHR45947">
    <property type="entry name" value="SULFOQUINOVOSYL TRANSFERASE SQD2"/>
    <property type="match status" value="1"/>
</dbReference>
<sequence length="384" mass="43503">MKLGIYANWNIFLADGGFYVEGIHKKYLDQFVKKTEQVTLLCSSSRNSDIPENFEFVSTQDVKLIQLPDFNSYLGALKKSHSIWNGMKELLSVSDFVYLRTPEPFSWFAAVLKKDQVLNYHFTSNPLEVLRGRMKDDFIKNLFKILIFYPEYFLISLSAYFNFCSANGSSVLKNVPFFIRKKIDVLVESSILSTDEFSSPNLLPNESFNFICVSRLQEGKGLELLIEAFSELKKENASKSFSLSIVGNGPTLESLLCLTKKLHIEDDVKFLGFIPNGPKLNQVYQEHNIFVNPSISETGPRTLIEALYNNLYCISTDVGYVRDVIDGNDSLGVLVEPNCKKALEASLKSVVQNFDLSDINNTNRRNLIEGYTLDSFISNVLKKG</sequence>
<evidence type="ECO:0000259" key="1">
    <source>
        <dbReference type="Pfam" id="PF00534"/>
    </source>
</evidence>
<dbReference type="Gene3D" id="3.40.50.2000">
    <property type="entry name" value="Glycogen Phosphorylase B"/>
    <property type="match status" value="2"/>
</dbReference>
<evidence type="ECO:0000313" key="3">
    <source>
        <dbReference type="Proteomes" id="UP000778757"/>
    </source>
</evidence>
<dbReference type="Proteomes" id="UP000778757">
    <property type="component" value="Unassembled WGS sequence"/>
</dbReference>
<evidence type="ECO:0000313" key="2">
    <source>
        <dbReference type="EMBL" id="NKJ70612.1"/>
    </source>
</evidence>
<dbReference type="Pfam" id="PF00534">
    <property type="entry name" value="Glycos_transf_1"/>
    <property type="match status" value="1"/>
</dbReference>
<dbReference type="SUPFAM" id="SSF53756">
    <property type="entry name" value="UDP-Glycosyltransferase/glycogen phosphorylase"/>
    <property type="match status" value="1"/>
</dbReference>
<organism evidence="2 3">
    <name type="scientific">Vibrio chemaguriensis</name>
    <dbReference type="NCBI Taxonomy" id="2527672"/>
    <lineage>
        <taxon>Bacteria</taxon>
        <taxon>Pseudomonadati</taxon>
        <taxon>Pseudomonadota</taxon>
        <taxon>Gammaproteobacteria</taxon>
        <taxon>Vibrionales</taxon>
        <taxon>Vibrionaceae</taxon>
        <taxon>Vibrio</taxon>
    </lineage>
</organism>
<name>A0ABX1I4F2_9VIBR</name>
<keyword evidence="3" id="KW-1185">Reference proteome</keyword>
<dbReference type="InterPro" id="IPR001296">
    <property type="entry name" value="Glyco_trans_1"/>
</dbReference>
<dbReference type="PANTHER" id="PTHR45947:SF3">
    <property type="entry name" value="SULFOQUINOVOSYL TRANSFERASE SQD2"/>
    <property type="match status" value="1"/>
</dbReference>